<dbReference type="Proteomes" id="UP001149607">
    <property type="component" value="Chromosome"/>
</dbReference>
<dbReference type="InterPro" id="IPR003593">
    <property type="entry name" value="AAA+_ATPase"/>
</dbReference>
<dbReference type="EMBL" id="JAPQFL010000002">
    <property type="protein sequence ID" value="MDD9327556.1"/>
    <property type="molecule type" value="Genomic_DNA"/>
</dbReference>
<evidence type="ECO:0000313" key="8">
    <source>
        <dbReference type="EMBL" id="WWY02718.1"/>
    </source>
</evidence>
<protein>
    <submittedName>
        <fullName evidence="7">Metal ABC transporter ATP-binding protein</fullName>
    </submittedName>
</protein>
<dbReference type="PROSITE" id="PS50893">
    <property type="entry name" value="ABC_TRANSPORTER_2"/>
    <property type="match status" value="1"/>
</dbReference>
<reference evidence="7" key="1">
    <citation type="submission" date="2022-10" db="EMBL/GenBank/DDBJ databases">
        <authorList>
            <person name="Boutroux M."/>
        </authorList>
    </citation>
    <scope>NUCLEOTIDE SEQUENCE</scope>
    <source>
        <strain evidence="7">51.81</strain>
    </source>
</reference>
<dbReference type="GO" id="GO:0016887">
    <property type="term" value="F:ATP hydrolysis activity"/>
    <property type="evidence" value="ECO:0007669"/>
    <property type="project" value="InterPro"/>
</dbReference>
<dbReference type="EMBL" id="CP146598">
    <property type="protein sequence ID" value="WWY02718.1"/>
    <property type="molecule type" value="Genomic_DNA"/>
</dbReference>
<keyword evidence="4" id="KW-0547">Nucleotide-binding</keyword>
<dbReference type="Gene3D" id="3.40.50.300">
    <property type="entry name" value="P-loop containing nucleotide triphosphate hydrolases"/>
    <property type="match status" value="1"/>
</dbReference>
<evidence type="ECO:0000256" key="4">
    <source>
        <dbReference type="ARBA" id="ARBA00022741"/>
    </source>
</evidence>
<keyword evidence="2" id="KW-0813">Transport</keyword>
<evidence type="ECO:0000256" key="2">
    <source>
        <dbReference type="ARBA" id="ARBA00022448"/>
    </source>
</evidence>
<feature type="domain" description="ABC transporter" evidence="6">
    <location>
        <begin position="3"/>
        <end position="227"/>
    </location>
</feature>
<keyword evidence="3" id="KW-1003">Cell membrane</keyword>
<evidence type="ECO:0000256" key="1">
    <source>
        <dbReference type="ARBA" id="ARBA00005417"/>
    </source>
</evidence>
<sequence>MKIMLENLTAGYGGRTVVRGADVCFGAGQMWAVVGANGAGKSTLLKTVVGLSAPVCGRVVRQGLVRRDLAYLPQRSEIDRSLPLTVFELAAMGLWHEIGFSGRVRPAQRERVRRALVQVGMWDSARRLIGSLSEGQFRRVLFARLLVQEAAFLLLDEPFDAVDAETAGVLLNVLRDCNRAGRAVVAVLHDYGQVRAYFPHTLVLADGGMRAGRTEEVLGASVQAGEAV</sequence>
<keyword evidence="5 7" id="KW-0067">ATP-binding</keyword>
<keyword evidence="9" id="KW-1185">Reference proteome</keyword>
<dbReference type="SMART" id="SM00382">
    <property type="entry name" value="AAA"/>
    <property type="match status" value="1"/>
</dbReference>
<name>A0A9X4E3Z4_9NEIS</name>
<dbReference type="GO" id="GO:0005524">
    <property type="term" value="F:ATP binding"/>
    <property type="evidence" value="ECO:0007669"/>
    <property type="project" value="UniProtKB-KW"/>
</dbReference>
<comment type="similarity">
    <text evidence="1">Belongs to the ABC transporter superfamily.</text>
</comment>
<dbReference type="PANTHER" id="PTHR42734">
    <property type="entry name" value="METAL TRANSPORT SYSTEM ATP-BINDING PROTEIN TM_0124-RELATED"/>
    <property type="match status" value="1"/>
</dbReference>
<organism evidence="7">
    <name type="scientific">Neisseria leonii</name>
    <dbReference type="NCBI Taxonomy" id="2995413"/>
    <lineage>
        <taxon>Bacteria</taxon>
        <taxon>Pseudomonadati</taxon>
        <taxon>Pseudomonadota</taxon>
        <taxon>Betaproteobacteria</taxon>
        <taxon>Neisseriales</taxon>
        <taxon>Neisseriaceae</taxon>
        <taxon>Neisseria</taxon>
    </lineage>
</organism>
<proteinExistence type="inferred from homology"/>
<dbReference type="SUPFAM" id="SSF52540">
    <property type="entry name" value="P-loop containing nucleoside triphosphate hydrolases"/>
    <property type="match status" value="1"/>
</dbReference>
<evidence type="ECO:0000313" key="7">
    <source>
        <dbReference type="EMBL" id="MDD9327556.1"/>
    </source>
</evidence>
<keyword evidence="3" id="KW-0472">Membrane</keyword>
<gene>
    <name evidence="7" type="ORF">ORY91_000962</name>
    <name evidence="8" type="ORF">V9W64_08430</name>
</gene>
<dbReference type="InterPro" id="IPR050153">
    <property type="entry name" value="Metal_Ion_Import_ABC"/>
</dbReference>
<evidence type="ECO:0000256" key="5">
    <source>
        <dbReference type="ARBA" id="ARBA00022840"/>
    </source>
</evidence>
<evidence type="ECO:0000259" key="6">
    <source>
        <dbReference type="PROSITE" id="PS50893"/>
    </source>
</evidence>
<dbReference type="InterPro" id="IPR027417">
    <property type="entry name" value="P-loop_NTPase"/>
</dbReference>
<dbReference type="InterPro" id="IPR003439">
    <property type="entry name" value="ABC_transporter-like_ATP-bd"/>
</dbReference>
<dbReference type="AlphaFoldDB" id="A0A9X4E3Z4"/>
<reference evidence="8" key="2">
    <citation type="submission" date="2024-02" db="EMBL/GenBank/DDBJ databases">
        <title>Neisseria leonii sp. nov.</title>
        <authorList>
            <person name="Boutroux M."/>
            <person name="Favre-Rochex S."/>
            <person name="Gorgette O."/>
            <person name="Touak G."/>
            <person name="Muhle E."/>
            <person name="Chesneau O."/>
            <person name="Clermont D."/>
            <person name="Rahi P."/>
        </authorList>
    </citation>
    <scope>NUCLEOTIDE SEQUENCE</scope>
    <source>
        <strain evidence="8">51.81</strain>
    </source>
</reference>
<dbReference type="Pfam" id="PF00005">
    <property type="entry name" value="ABC_tran"/>
    <property type="match status" value="1"/>
</dbReference>
<accession>A0A9X4E3Z4</accession>
<evidence type="ECO:0000256" key="3">
    <source>
        <dbReference type="ARBA" id="ARBA00022475"/>
    </source>
</evidence>
<dbReference type="RefSeq" id="WP_274584800.1">
    <property type="nucleotide sequence ID" value="NZ_CP146598.1"/>
</dbReference>
<dbReference type="PANTHER" id="PTHR42734:SF5">
    <property type="entry name" value="IRON TRANSPORT SYSTEM ATP-BINDING PROTEIN HI_0361-RELATED"/>
    <property type="match status" value="1"/>
</dbReference>
<evidence type="ECO:0000313" key="9">
    <source>
        <dbReference type="Proteomes" id="UP001149607"/>
    </source>
</evidence>